<dbReference type="SUPFAM" id="SSF52058">
    <property type="entry name" value="L domain-like"/>
    <property type="match status" value="4"/>
</dbReference>
<organism evidence="2 3">
    <name type="scientific">Tritrichomonas musculus</name>
    <dbReference type="NCBI Taxonomy" id="1915356"/>
    <lineage>
        <taxon>Eukaryota</taxon>
        <taxon>Metamonada</taxon>
        <taxon>Parabasalia</taxon>
        <taxon>Tritrichomonadida</taxon>
        <taxon>Tritrichomonadidae</taxon>
        <taxon>Tritrichomonas</taxon>
    </lineage>
</organism>
<keyword evidence="1" id="KW-0472">Membrane</keyword>
<sequence length="1539" mass="175077">MLYFLIYSCFSYFIPNNKPYCLTNNKCSESIDPILTSIEKNQYCGCKYPSSKVILDKTIQRIPSYSFFGATILELKLHSNIHSIDEGAFANCSIILNLTEATHLKSIGNGAFYMSKIEEIIFPRKVKMIGSYSFANITMLKHAIIRSKVIKSYAFLGCYSMICEEIEISGSGCIQDHAFHDCYKLNGTLIIHEANEKRKNDQIIYSTIGNSSFQNSGIVSLKIAPLSIIGSNCFNNCSSLSYASIINAENIEKFAFKNAVNLQIDSIIAKFINKKAFQNCYNLNPKIHLKEGGKIDESSFKNCIKVNKSIINKTKNMLQISTESGSCGKNVYFEIKYRKINTSLILTISGKGKMYNFESYSMPWHMDRKRIEEINIIDKVTTIGDYSFYEFKELTSININSKIESIGYGAFEECIKLRSIVLPNSVLSISGGAFYNCQTINSINIPKGITSIGVLAFYNCMKLTDISLPRTVKSIGEKAFQKCSRIRSISIPKGITSIKSQMFYDCIGLHFIDLPNTIVTIEREAFWNCYMLESIVFPDSVKKVEYYILYNCNSLSKVSIGSSLNDFDCDDFNGWCHTYFSVSPKNKYYLSYQGSLYSKERTYLIKYYHSHSNSNPKLLSNTTGIKRYAFLNCQMINIVIPNEVTFIGRDAFKSCYSLESIEIPDKVDYIYSDAFLNCESLRYVYIGSSVTNIYHPNFNNKGLIYFNVSEKNTVYESYQGSLYLKNPSTLFKYYVNSNNDLKKGVSSISDYAFSECNLKQINIPNSVTSIGNWSFLNCPNLKSIEIHKNIQFLGNDAFLNCNSLESVYIDSSIYFDHRMFNNKCLTKFSILNEDSPYLSYQGSLYLKNPLTLLKYCANSKEDFKSGVVSFGSESFYSSSKTSMTFPDTVTSIESDAFLKCKELKHVNLNNVEFIGSKSFQFCVKLSFILITSKVNYIEESAFENTNLSLVYIFSSNLTIEKLAFNSLCSLCEVYYMGMNYSDDEKYQIAIFNQAKINVPYEYNSKRFYVYPVTHCLLFGDCGNESKWIFNTNTETMILYGAGHMTNYQTIYETPWKNIRHIIKEVIVIDNLASIGVNAFSHCDNLKSITTYKPIGSIESNAFSECQLLALLDIQDSIVKIDEYSFKNSAISVIKYNGTIIPSCSTDAFSNKKTGSIDIFVNKNYDDQILCGLNISDYIDGNKPIEINYPDKKKFSDTYNFIYISPNDWNNSELLDKNLLYHIGSSLNNRINVVYSHNFTFKTFLSKIQYIHPIDNSTIYFESGNLNLDMEKTDNVTIFADDETLLNVSIKGSGQLFIKHLKDKFKTIRFDKNVEIQNQLNLVFPDYVDSVLINSIIFDINSSINLNTERQNKVVDLFANQVVSSIGLNATISNITILESLTIYQKGKIKLENVTFDDAILKYVIYDYDVPSDSLNPFIGNAFSSVPKSFIIKDKRKNGIITPKNGKDYILMSGFENIQDCNQWLNIIQLNESNFNTKYCDNYNNVVIKNDSFKKKKKSKLNKNDKIGIIVGCLSGAIVIVSCIVNLHCFMRIPVENDSP</sequence>
<keyword evidence="3" id="KW-1185">Reference proteome</keyword>
<evidence type="ECO:0000313" key="2">
    <source>
        <dbReference type="EMBL" id="KAK8881551.1"/>
    </source>
</evidence>
<keyword evidence="1" id="KW-1133">Transmembrane helix</keyword>
<keyword evidence="1" id="KW-0812">Transmembrane</keyword>
<proteinExistence type="predicted"/>
<evidence type="ECO:0000256" key="1">
    <source>
        <dbReference type="SAM" id="Phobius"/>
    </source>
</evidence>
<evidence type="ECO:0008006" key="4">
    <source>
        <dbReference type="Google" id="ProtNLM"/>
    </source>
</evidence>
<comment type="caution">
    <text evidence="2">The sequence shown here is derived from an EMBL/GenBank/DDBJ whole genome shotgun (WGS) entry which is preliminary data.</text>
</comment>
<dbReference type="InterPro" id="IPR032675">
    <property type="entry name" value="LRR_dom_sf"/>
</dbReference>
<dbReference type="EMBL" id="JAPFFF010000010">
    <property type="protein sequence ID" value="KAK8881551.1"/>
    <property type="molecule type" value="Genomic_DNA"/>
</dbReference>
<dbReference type="InterPro" id="IPR026906">
    <property type="entry name" value="LRR_5"/>
</dbReference>
<dbReference type="PANTHER" id="PTHR45661">
    <property type="entry name" value="SURFACE ANTIGEN"/>
    <property type="match status" value="1"/>
</dbReference>
<dbReference type="Proteomes" id="UP001470230">
    <property type="component" value="Unassembled WGS sequence"/>
</dbReference>
<gene>
    <name evidence="2" type="ORF">M9Y10_004294</name>
</gene>
<dbReference type="InterPro" id="IPR053139">
    <property type="entry name" value="Surface_bspA-like"/>
</dbReference>
<evidence type="ECO:0000313" key="3">
    <source>
        <dbReference type="Proteomes" id="UP001470230"/>
    </source>
</evidence>
<accession>A0ABR2JS00</accession>
<dbReference type="Pfam" id="PF13306">
    <property type="entry name" value="LRR_5"/>
    <property type="match status" value="7"/>
</dbReference>
<dbReference type="Gene3D" id="3.80.10.10">
    <property type="entry name" value="Ribonuclease Inhibitor"/>
    <property type="match status" value="5"/>
</dbReference>
<feature type="transmembrane region" description="Helical" evidence="1">
    <location>
        <begin position="1506"/>
        <end position="1526"/>
    </location>
</feature>
<reference evidence="2 3" key="1">
    <citation type="submission" date="2024-04" db="EMBL/GenBank/DDBJ databases">
        <title>Tritrichomonas musculus Genome.</title>
        <authorList>
            <person name="Alves-Ferreira E."/>
            <person name="Grigg M."/>
            <person name="Lorenzi H."/>
            <person name="Galac M."/>
        </authorList>
    </citation>
    <scope>NUCLEOTIDE SEQUENCE [LARGE SCALE GENOMIC DNA]</scope>
    <source>
        <strain evidence="2 3">EAF2021</strain>
    </source>
</reference>
<protein>
    <recommendedName>
        <fullName evidence="4">Surface antigen BspA-like</fullName>
    </recommendedName>
</protein>
<dbReference type="PANTHER" id="PTHR45661:SF3">
    <property type="entry name" value="IG-LIKE DOMAIN-CONTAINING PROTEIN"/>
    <property type="match status" value="1"/>
</dbReference>
<name>A0ABR2JS00_9EUKA</name>